<name>A0A2Z5JQS1_STRAR</name>
<dbReference type="PROSITE" id="PS51755">
    <property type="entry name" value="OMPR_PHOB"/>
    <property type="match status" value="1"/>
</dbReference>
<sequence length="773" mass="84300">MHILYPLFVHPVPVFEHARYGGGRRACASGRSPSPSTSRRCHEGGPMQFRILGPLEVVDDGRHIDVSGQRQRTVLAMLLLESGRVVSNDRLVEAIWERKPPATSRTQVQIGICALRRILPAGPHPGPIVTRSPGYLLRMTEGQLDLHAFEERVAAGGRAAAAHQPQQAVKELRAALGLWQGHALTDISSKPVRANAVQLDERRLAVQEQCLELELRLGNHHRAVSELGALVAAHPLRERLRVLLMTALHRAGRQAEALDAYRQARAALVERLGIEPGAELQRLHRMILAGEEEWGAPPRVQPFIKVTAPAAAPGGPGSGPAVAALPVVPAIPAHKIPRLLPADIADFTGRARAIQRILATPTRTDAPRTVVPVTVITGRGGSGKTTLAVHVAHRLAPDYPDGQLFAKLSGAPGRPTSAAGVLRRFLRALGVSDEAVPSSVEERAEMYRDLLAERRVLVVLDGAASECQVAPLLPGSSGSRVLITSWRRFTGLPADTRIELSRFRRESSVEMLMKIIGRRRVAAEPLAVEELCRACDDLPLVLRAAAARLAARPHRAVADAVAQAEAVDGCADAARRPDELRHVEQTVRTCMTPAYAALSPEAQRALRRLAQLEIPDFAPWVGAPLLECEPHRAQDLLDELTESYLLDAVVDQASRAVRYRFPAFVRAFALERLAAEESPEEQRAALWRVLDTLAYLTGEAQRRSGHGDPPVPDEPIRCHAMPRSLIDRLLADPFAWYQQERPQVEAAGRQAAEIGLWTISCRLASSSTVLARK</sequence>
<keyword evidence="2" id="KW-0902">Two-component regulatory system</keyword>
<dbReference type="Proteomes" id="UP000252698">
    <property type="component" value="Chromosome"/>
</dbReference>
<dbReference type="InterPro" id="IPR051677">
    <property type="entry name" value="AfsR-DnrI-RedD_regulator"/>
</dbReference>
<evidence type="ECO:0000313" key="9">
    <source>
        <dbReference type="Proteomes" id="UP000252698"/>
    </source>
</evidence>
<dbReference type="InterPro" id="IPR002182">
    <property type="entry name" value="NB-ARC"/>
</dbReference>
<dbReference type="AlphaFoldDB" id="A0A2Z5JQS1"/>
<dbReference type="InterPro" id="IPR005158">
    <property type="entry name" value="BTAD"/>
</dbReference>
<proteinExistence type="inferred from homology"/>
<accession>A0A2Z5JQS1</accession>
<dbReference type="PANTHER" id="PTHR35807">
    <property type="entry name" value="TRANSCRIPTIONAL REGULATOR REDD-RELATED"/>
    <property type="match status" value="1"/>
</dbReference>
<evidence type="ECO:0000256" key="6">
    <source>
        <dbReference type="PROSITE-ProRule" id="PRU01091"/>
    </source>
</evidence>
<evidence type="ECO:0000256" key="5">
    <source>
        <dbReference type="ARBA" id="ARBA00023163"/>
    </source>
</evidence>
<comment type="similarity">
    <text evidence="1">Belongs to the AfsR/DnrI/RedD regulatory family.</text>
</comment>
<evidence type="ECO:0000313" key="8">
    <source>
        <dbReference type="EMBL" id="AXE81755.1"/>
    </source>
</evidence>
<dbReference type="CDD" id="cd15831">
    <property type="entry name" value="BTAD"/>
    <property type="match status" value="1"/>
</dbReference>
<dbReference type="SMART" id="SM01043">
    <property type="entry name" value="BTAD"/>
    <property type="match status" value="1"/>
</dbReference>
<evidence type="ECO:0000256" key="2">
    <source>
        <dbReference type="ARBA" id="ARBA00023012"/>
    </source>
</evidence>
<dbReference type="EMBL" id="CP027306">
    <property type="protein sequence ID" value="AXE81755.1"/>
    <property type="molecule type" value="Genomic_DNA"/>
</dbReference>
<dbReference type="Gene3D" id="3.40.50.300">
    <property type="entry name" value="P-loop containing nucleotide triphosphate hydrolases"/>
    <property type="match status" value="1"/>
</dbReference>
<gene>
    <name evidence="8" type="ORF">C5746_37885</name>
</gene>
<protein>
    <submittedName>
        <fullName evidence="8">SARP family transcriptional regulator</fullName>
    </submittedName>
</protein>
<dbReference type="PRINTS" id="PR00364">
    <property type="entry name" value="DISEASERSIST"/>
</dbReference>
<dbReference type="SUPFAM" id="SSF48452">
    <property type="entry name" value="TPR-like"/>
    <property type="match status" value="1"/>
</dbReference>
<dbReference type="Gene3D" id="1.10.10.10">
    <property type="entry name" value="Winged helix-like DNA-binding domain superfamily/Winged helix DNA-binding domain"/>
    <property type="match status" value="1"/>
</dbReference>
<dbReference type="SUPFAM" id="SSF46894">
    <property type="entry name" value="C-terminal effector domain of the bipartite response regulators"/>
    <property type="match status" value="1"/>
</dbReference>
<dbReference type="Pfam" id="PF00486">
    <property type="entry name" value="Trans_reg_C"/>
    <property type="match status" value="1"/>
</dbReference>
<evidence type="ECO:0000256" key="3">
    <source>
        <dbReference type="ARBA" id="ARBA00023015"/>
    </source>
</evidence>
<dbReference type="InterPro" id="IPR036388">
    <property type="entry name" value="WH-like_DNA-bd_sf"/>
</dbReference>
<dbReference type="PANTHER" id="PTHR35807:SF1">
    <property type="entry name" value="TRANSCRIPTIONAL REGULATOR REDD"/>
    <property type="match status" value="1"/>
</dbReference>
<reference evidence="8 9" key="1">
    <citation type="journal article" date="2018" name="Front. Microbiol.">
        <title>Genome Sequencing of Streptomyces atratus SCSIOZH16 and Activation Production of Nocardamine via Metabolic Engineering.</title>
        <authorList>
            <person name="Li Y."/>
            <person name="Zhang C."/>
            <person name="Liu C."/>
            <person name="Ju J."/>
            <person name="Ma J."/>
        </authorList>
    </citation>
    <scope>NUCLEOTIDE SEQUENCE [LARGE SCALE GENOMIC DNA]</scope>
    <source>
        <strain evidence="8 9">SCSIO_ZH16</strain>
    </source>
</reference>
<keyword evidence="3" id="KW-0805">Transcription regulation</keyword>
<dbReference type="Gene3D" id="1.25.40.10">
    <property type="entry name" value="Tetratricopeptide repeat domain"/>
    <property type="match status" value="1"/>
</dbReference>
<dbReference type="SUPFAM" id="SSF52540">
    <property type="entry name" value="P-loop containing nucleoside triphosphate hydrolases"/>
    <property type="match status" value="1"/>
</dbReference>
<feature type="DNA-binding region" description="OmpR/PhoB-type" evidence="6">
    <location>
        <begin position="39"/>
        <end position="139"/>
    </location>
</feature>
<evidence type="ECO:0000259" key="7">
    <source>
        <dbReference type="PROSITE" id="PS51755"/>
    </source>
</evidence>
<dbReference type="Pfam" id="PF03704">
    <property type="entry name" value="BTAD"/>
    <property type="match status" value="1"/>
</dbReference>
<dbReference type="InterPro" id="IPR001867">
    <property type="entry name" value="OmpR/PhoB-type_DNA-bd"/>
</dbReference>
<dbReference type="SMART" id="SM00862">
    <property type="entry name" value="Trans_reg_C"/>
    <property type="match status" value="1"/>
</dbReference>
<feature type="domain" description="OmpR/PhoB-type" evidence="7">
    <location>
        <begin position="39"/>
        <end position="139"/>
    </location>
</feature>
<dbReference type="InterPro" id="IPR011990">
    <property type="entry name" value="TPR-like_helical_dom_sf"/>
</dbReference>
<dbReference type="KEGG" id="sata:C5746_37885"/>
<dbReference type="GO" id="GO:0043531">
    <property type="term" value="F:ADP binding"/>
    <property type="evidence" value="ECO:0007669"/>
    <property type="project" value="InterPro"/>
</dbReference>
<dbReference type="InterPro" id="IPR016032">
    <property type="entry name" value="Sig_transdc_resp-reg_C-effctor"/>
</dbReference>
<organism evidence="8 9">
    <name type="scientific">Streptomyces atratus</name>
    <dbReference type="NCBI Taxonomy" id="1893"/>
    <lineage>
        <taxon>Bacteria</taxon>
        <taxon>Bacillati</taxon>
        <taxon>Actinomycetota</taxon>
        <taxon>Actinomycetes</taxon>
        <taxon>Kitasatosporales</taxon>
        <taxon>Streptomycetaceae</taxon>
        <taxon>Streptomyces</taxon>
    </lineage>
</organism>
<dbReference type="GO" id="GO:0006355">
    <property type="term" value="P:regulation of DNA-templated transcription"/>
    <property type="evidence" value="ECO:0007669"/>
    <property type="project" value="InterPro"/>
</dbReference>
<evidence type="ECO:0000256" key="4">
    <source>
        <dbReference type="ARBA" id="ARBA00023125"/>
    </source>
</evidence>
<keyword evidence="5" id="KW-0804">Transcription</keyword>
<evidence type="ECO:0000256" key="1">
    <source>
        <dbReference type="ARBA" id="ARBA00005820"/>
    </source>
</evidence>
<dbReference type="InterPro" id="IPR027417">
    <property type="entry name" value="P-loop_NTPase"/>
</dbReference>
<dbReference type="GO" id="GO:0000160">
    <property type="term" value="P:phosphorelay signal transduction system"/>
    <property type="evidence" value="ECO:0007669"/>
    <property type="project" value="UniProtKB-KW"/>
</dbReference>
<dbReference type="Pfam" id="PF00931">
    <property type="entry name" value="NB-ARC"/>
    <property type="match status" value="1"/>
</dbReference>
<keyword evidence="4 6" id="KW-0238">DNA-binding</keyword>
<dbReference type="GO" id="GO:0003677">
    <property type="term" value="F:DNA binding"/>
    <property type="evidence" value="ECO:0007669"/>
    <property type="project" value="UniProtKB-UniRule"/>
</dbReference>